<comment type="caution">
    <text evidence="1">The sequence shown here is derived from an EMBL/GenBank/DDBJ whole genome shotgun (WGS) entry which is preliminary data.</text>
</comment>
<evidence type="ECO:0000313" key="2">
    <source>
        <dbReference type="Proteomes" id="UP000809910"/>
    </source>
</evidence>
<proteinExistence type="predicted"/>
<dbReference type="RefSeq" id="WP_203111058.1">
    <property type="nucleotide sequence ID" value="NZ_JADOBG010000021.1"/>
</dbReference>
<dbReference type="Gene3D" id="3.90.1720.10">
    <property type="entry name" value="endopeptidase domain like (from Nostoc punctiforme)"/>
    <property type="match status" value="1"/>
</dbReference>
<gene>
    <name evidence="1" type="ORF">I5282_05560</name>
</gene>
<evidence type="ECO:0008006" key="3">
    <source>
        <dbReference type="Google" id="ProtNLM"/>
    </source>
</evidence>
<protein>
    <recommendedName>
        <fullName evidence="3">NlpC/P60 domain-containing protein</fullName>
    </recommendedName>
</protein>
<dbReference type="Proteomes" id="UP000809910">
    <property type="component" value="Unassembled WGS sequence"/>
</dbReference>
<sequence>MMNQARIFINRVILGCVDNSEFDVPRVVRGIHFDLDEYIMFVNHSESVDSANKSQDVGYNLMKWQHILISVGILFCSVSLHSAVITTSCMNNTANFDFELQQPFHSNRMVKGWGPKPNTLQLSSELLNCIVPANLGWQRQRILAAADYWIKRKLNYCHHYVPDYQTPVRERNAKKHKGGYCSVAKNIMPGSTHYQQQIRWNYTGIGSETLGNWVNNTMWYGMDCSNYTAFLYNFALGLRFSSNIKYQAGQRSDKSQINLSPNQQSGTHVLDNPKAAGKLVCRDNTLEVNHSCAGHGGYLSVIDQYGAKHPGSIRASDLAALHPGDLLFISTPRADAINPSAVVHVVMWTGQQINDDAKGIHPDQIAPNGFCSQMEWMPHLGDWIITDSHYQGPDYRIVTPCYYLNNLWGVRRIIY</sequence>
<name>A0ABS1W9K5_9GAMM</name>
<reference evidence="1 2" key="1">
    <citation type="submission" date="2020-12" db="EMBL/GenBank/DDBJ databases">
        <title>WGS of Legionella: environmental sample.</title>
        <authorList>
            <person name="Cristino S."/>
            <person name="Girolamini L."/>
            <person name="Salaris S."/>
            <person name="Pascale M.R."/>
            <person name="Mazzotta M."/>
            <person name="Orsini M."/>
            <person name="Grottola A."/>
        </authorList>
    </citation>
    <scope>NUCLEOTIDE SEQUENCE [LARGE SCALE GENOMIC DNA]</scope>
    <source>
        <strain evidence="1 2">30cs62</strain>
    </source>
</reference>
<accession>A0ABS1W9K5</accession>
<organism evidence="1 2">
    <name type="scientific">Legionella bononiensis</name>
    <dbReference type="NCBI Taxonomy" id="2793102"/>
    <lineage>
        <taxon>Bacteria</taxon>
        <taxon>Pseudomonadati</taxon>
        <taxon>Pseudomonadota</taxon>
        <taxon>Gammaproteobacteria</taxon>
        <taxon>Legionellales</taxon>
        <taxon>Legionellaceae</taxon>
        <taxon>Legionella</taxon>
    </lineage>
</organism>
<dbReference type="EMBL" id="JADWVN010000008">
    <property type="protein sequence ID" value="MBL7526037.1"/>
    <property type="molecule type" value="Genomic_DNA"/>
</dbReference>
<evidence type="ECO:0000313" key="1">
    <source>
        <dbReference type="EMBL" id="MBL7526037.1"/>
    </source>
</evidence>
<keyword evidence="2" id="KW-1185">Reference proteome</keyword>